<evidence type="ECO:0000313" key="7">
    <source>
        <dbReference type="EMBL" id="MCR6097483.1"/>
    </source>
</evidence>
<dbReference type="RefSeq" id="WP_257821872.1">
    <property type="nucleotide sequence ID" value="NZ_JABXYM010000001.1"/>
</dbReference>
<keyword evidence="3" id="KW-0133">Cell shape</keyword>
<sequence length="435" mass="49522">MNSSKFEEFLNKVTSKVKSKQAHSLIKKELSHHLQELSHSFQKRDSTKEEADEKAIEEMGNPFILGENLNHLHKPKIDWVLTSLFLIIGAISFLPLIGTTHSLPNYHFIGRQVIWYFLAVLVIIGFLFFDYRKLRNFWMGFYVSGVGILLYTTVFGYMMNGAQRWLSLGAIIIDVTPLSLCLFFLAWAGLFSKINTFNNWPKQMIVIGLFWMPILLYMALPHFMMSVIYFFCVVAMFAFSQVHKRLALKLVVANMIIGLGFLMTLIINFHNSYVFTRLTAFLNPHNVEVNFVVDKMRGVLSQAGWFGNGLFNDKDFFTSAHTDFAFPYLVYSLGWIFGIALCGILLLFILRISKNAFKTKDLYGRTLVIGGAALFAVPACWNILMGFGIVPLMGVSLPFISYGGSMLLCYSVILGLILSVFRQKDIIEPTIENFN</sequence>
<dbReference type="GO" id="GO:0008360">
    <property type="term" value="P:regulation of cell shape"/>
    <property type="evidence" value="ECO:0007669"/>
    <property type="project" value="UniProtKB-KW"/>
</dbReference>
<evidence type="ECO:0000256" key="6">
    <source>
        <dbReference type="SAM" id="Phobius"/>
    </source>
</evidence>
<feature type="transmembrane region" description="Helical" evidence="6">
    <location>
        <begin position="226"/>
        <end position="243"/>
    </location>
</feature>
<evidence type="ECO:0000313" key="8">
    <source>
        <dbReference type="Proteomes" id="UP001057753"/>
    </source>
</evidence>
<keyword evidence="4 6" id="KW-1133">Transmembrane helix</keyword>
<dbReference type="GO" id="GO:0032153">
    <property type="term" value="C:cell division site"/>
    <property type="evidence" value="ECO:0007669"/>
    <property type="project" value="TreeGrafter"/>
</dbReference>
<dbReference type="EMBL" id="JABXYM010000001">
    <property type="protein sequence ID" value="MCR6097483.1"/>
    <property type="molecule type" value="Genomic_DNA"/>
</dbReference>
<keyword evidence="8" id="KW-1185">Reference proteome</keyword>
<evidence type="ECO:0000256" key="1">
    <source>
        <dbReference type="ARBA" id="ARBA00004141"/>
    </source>
</evidence>
<feature type="transmembrane region" description="Helical" evidence="6">
    <location>
        <begin position="109"/>
        <end position="129"/>
    </location>
</feature>
<reference evidence="7" key="1">
    <citation type="submission" date="2020-06" db="EMBL/GenBank/DDBJ databases">
        <title>Insight into the genomes of haloalkaliphilic bacilli from Kenyan soda lakes.</title>
        <authorList>
            <person name="Mwirichia R."/>
            <person name="Villamizar G.C."/>
            <person name="Poehlein A."/>
            <person name="Mugweru J."/>
            <person name="Kipnyargis A."/>
            <person name="Kiplimo D."/>
            <person name="Orwa P."/>
            <person name="Daniel R."/>
        </authorList>
    </citation>
    <scope>NUCLEOTIDE SEQUENCE</scope>
    <source>
        <strain evidence="7">B1096_S55</strain>
    </source>
</reference>
<protein>
    <submittedName>
        <fullName evidence="7">FtsW/RodA/SpoVE family cell cycle protein</fullName>
    </submittedName>
</protein>
<organism evidence="7 8">
    <name type="scientific">Salipaludibacillus agaradhaerens</name>
    <name type="common">Bacillus agaradhaerens</name>
    <dbReference type="NCBI Taxonomy" id="76935"/>
    <lineage>
        <taxon>Bacteria</taxon>
        <taxon>Bacillati</taxon>
        <taxon>Bacillota</taxon>
        <taxon>Bacilli</taxon>
        <taxon>Bacillales</taxon>
        <taxon>Bacillaceae</taxon>
    </lineage>
</organism>
<comment type="caution">
    <text evidence="7">The sequence shown here is derived from an EMBL/GenBank/DDBJ whole genome shotgun (WGS) entry which is preliminary data.</text>
</comment>
<feature type="transmembrane region" description="Helical" evidence="6">
    <location>
        <begin position="79"/>
        <end position="97"/>
    </location>
</feature>
<dbReference type="InterPro" id="IPR001182">
    <property type="entry name" value="FtsW/RodA"/>
</dbReference>
<keyword evidence="5 6" id="KW-0472">Membrane</keyword>
<feature type="transmembrane region" description="Helical" evidence="6">
    <location>
        <begin position="250"/>
        <end position="269"/>
    </location>
</feature>
<comment type="subcellular location">
    <subcellularLocation>
        <location evidence="1">Membrane</location>
        <topology evidence="1">Multi-pass membrane protein</topology>
    </subcellularLocation>
</comment>
<dbReference type="GO" id="GO:0015648">
    <property type="term" value="F:lipid-linked peptidoglycan transporter activity"/>
    <property type="evidence" value="ECO:0007669"/>
    <property type="project" value="TreeGrafter"/>
</dbReference>
<feature type="transmembrane region" description="Helical" evidence="6">
    <location>
        <begin position="399"/>
        <end position="421"/>
    </location>
</feature>
<accession>A0A9Q4B338</accession>
<dbReference type="AlphaFoldDB" id="A0A9Q4B338"/>
<evidence type="ECO:0000256" key="5">
    <source>
        <dbReference type="ARBA" id="ARBA00023136"/>
    </source>
</evidence>
<feature type="transmembrane region" description="Helical" evidence="6">
    <location>
        <begin position="141"/>
        <end position="159"/>
    </location>
</feature>
<evidence type="ECO:0000256" key="2">
    <source>
        <dbReference type="ARBA" id="ARBA00022692"/>
    </source>
</evidence>
<keyword evidence="2 6" id="KW-0812">Transmembrane</keyword>
<feature type="transmembrane region" description="Helical" evidence="6">
    <location>
        <begin position="203"/>
        <end position="220"/>
    </location>
</feature>
<dbReference type="GO" id="GO:0005886">
    <property type="term" value="C:plasma membrane"/>
    <property type="evidence" value="ECO:0007669"/>
    <property type="project" value="TreeGrafter"/>
</dbReference>
<evidence type="ECO:0000256" key="4">
    <source>
        <dbReference type="ARBA" id="ARBA00022989"/>
    </source>
</evidence>
<feature type="transmembrane region" description="Helical" evidence="6">
    <location>
        <begin position="165"/>
        <end position="191"/>
    </location>
</feature>
<dbReference type="PANTHER" id="PTHR30474:SF1">
    <property type="entry name" value="PEPTIDOGLYCAN GLYCOSYLTRANSFERASE MRDB"/>
    <property type="match status" value="1"/>
</dbReference>
<dbReference type="PANTHER" id="PTHR30474">
    <property type="entry name" value="CELL CYCLE PROTEIN"/>
    <property type="match status" value="1"/>
</dbReference>
<dbReference type="Pfam" id="PF01098">
    <property type="entry name" value="FTSW_RODA_SPOVE"/>
    <property type="match status" value="1"/>
</dbReference>
<gene>
    <name evidence="7" type="ORF">HXA33_13095</name>
</gene>
<evidence type="ECO:0000256" key="3">
    <source>
        <dbReference type="ARBA" id="ARBA00022960"/>
    </source>
</evidence>
<dbReference type="Proteomes" id="UP001057753">
    <property type="component" value="Unassembled WGS sequence"/>
</dbReference>
<feature type="transmembrane region" description="Helical" evidence="6">
    <location>
        <begin position="328"/>
        <end position="350"/>
    </location>
</feature>
<name>A0A9Q4B338_SALAG</name>
<feature type="transmembrane region" description="Helical" evidence="6">
    <location>
        <begin position="362"/>
        <end position="387"/>
    </location>
</feature>
<dbReference type="GO" id="GO:0051301">
    <property type="term" value="P:cell division"/>
    <property type="evidence" value="ECO:0007669"/>
    <property type="project" value="InterPro"/>
</dbReference>
<proteinExistence type="predicted"/>